<reference evidence="6" key="1">
    <citation type="journal article" date="2015" name="Nature">
        <title>Complex archaea that bridge the gap between prokaryotes and eukaryotes.</title>
        <authorList>
            <person name="Spang A."/>
            <person name="Saw J.H."/>
            <person name="Jorgensen S.L."/>
            <person name="Zaremba-Niedzwiedzka K."/>
            <person name="Martijn J."/>
            <person name="Lind A.E."/>
            <person name="van Eijk R."/>
            <person name="Schleper C."/>
            <person name="Guy L."/>
            <person name="Ettema T.J."/>
        </authorList>
    </citation>
    <scope>NUCLEOTIDE SEQUENCE</scope>
</reference>
<dbReference type="EC" id="4.1.3.27" evidence="1"/>
<proteinExistence type="predicted"/>
<dbReference type="AlphaFoldDB" id="A0A0F9E6Z3"/>
<dbReference type="InterPro" id="IPR015890">
    <property type="entry name" value="Chorismate_C"/>
</dbReference>
<gene>
    <name evidence="6" type="ORF">LCGC14_2111740</name>
</gene>
<name>A0A0F9E6Z3_9ZZZZ</name>
<keyword evidence="2" id="KW-0456">Lyase</keyword>
<evidence type="ECO:0000259" key="5">
    <source>
        <dbReference type="Pfam" id="PF04715"/>
    </source>
</evidence>
<feature type="non-terminal residue" evidence="6">
    <location>
        <position position="241"/>
    </location>
</feature>
<dbReference type="Pfam" id="PF04715">
    <property type="entry name" value="Anth_synt_I_N"/>
    <property type="match status" value="1"/>
</dbReference>
<dbReference type="InterPro" id="IPR005801">
    <property type="entry name" value="ADC_synthase"/>
</dbReference>
<dbReference type="Pfam" id="PF00425">
    <property type="entry name" value="Chorismate_bind"/>
    <property type="match status" value="1"/>
</dbReference>
<dbReference type="InterPro" id="IPR006805">
    <property type="entry name" value="Anth_synth_I_N"/>
</dbReference>
<evidence type="ECO:0000256" key="3">
    <source>
        <dbReference type="ARBA" id="ARBA00047683"/>
    </source>
</evidence>
<dbReference type="GO" id="GO:0004049">
    <property type="term" value="F:anthranilate synthase activity"/>
    <property type="evidence" value="ECO:0007669"/>
    <property type="project" value="UniProtKB-EC"/>
</dbReference>
<feature type="domain" description="Chorismate-utilising enzyme C-terminal" evidence="4">
    <location>
        <begin position="116"/>
        <end position="241"/>
    </location>
</feature>
<dbReference type="SUPFAM" id="SSF56322">
    <property type="entry name" value="ADC synthase"/>
    <property type="match status" value="1"/>
</dbReference>
<dbReference type="PANTHER" id="PTHR11236:SF49">
    <property type="entry name" value="ANTHRANILATE SYNTHASE COMPONENT 1"/>
    <property type="match status" value="1"/>
</dbReference>
<dbReference type="Gene3D" id="3.60.120.10">
    <property type="entry name" value="Anthranilate synthase"/>
    <property type="match status" value="1"/>
</dbReference>
<accession>A0A0F9E6Z3</accession>
<evidence type="ECO:0000313" key="6">
    <source>
        <dbReference type="EMBL" id="KKL69754.1"/>
    </source>
</evidence>
<evidence type="ECO:0000259" key="4">
    <source>
        <dbReference type="Pfam" id="PF00425"/>
    </source>
</evidence>
<sequence>MRFCLASKPFRVTCGLFGAISYDFIDQFEKLPASKNDLLGNPDYELYFADNIFLYDHEHGKGYVIVNCIVTGGNRDAVIAEAQECFDYYFNIARFDAPKGRRYEGELPAASTDTSRDEYEKMVVDAKQHIIDGDIFQVVLSRTKTEPCPDEPLDVYKRLRVLNPSPYMFYLNTPNTVLLGSSPELNLRVRGTEQRKVEIRPIAGTKPRGRIGDKIDADIDFRYEAELKIDRKELAEHMMLV</sequence>
<dbReference type="PANTHER" id="PTHR11236">
    <property type="entry name" value="AMINOBENZOATE/ANTHRANILATE SYNTHASE"/>
    <property type="match status" value="1"/>
</dbReference>
<dbReference type="InterPro" id="IPR019999">
    <property type="entry name" value="Anth_synth_I-like"/>
</dbReference>
<dbReference type="GO" id="GO:0000162">
    <property type="term" value="P:L-tryptophan biosynthetic process"/>
    <property type="evidence" value="ECO:0007669"/>
    <property type="project" value="TreeGrafter"/>
</dbReference>
<evidence type="ECO:0000256" key="2">
    <source>
        <dbReference type="ARBA" id="ARBA00023239"/>
    </source>
</evidence>
<comment type="catalytic activity">
    <reaction evidence="3">
        <text>chorismate + L-glutamine = anthranilate + pyruvate + L-glutamate + H(+)</text>
        <dbReference type="Rhea" id="RHEA:21732"/>
        <dbReference type="ChEBI" id="CHEBI:15361"/>
        <dbReference type="ChEBI" id="CHEBI:15378"/>
        <dbReference type="ChEBI" id="CHEBI:16567"/>
        <dbReference type="ChEBI" id="CHEBI:29748"/>
        <dbReference type="ChEBI" id="CHEBI:29985"/>
        <dbReference type="ChEBI" id="CHEBI:58359"/>
        <dbReference type="EC" id="4.1.3.27"/>
    </reaction>
</comment>
<protein>
    <recommendedName>
        <fullName evidence="1">anthranilate synthase</fullName>
        <ecNumber evidence="1">4.1.3.27</ecNumber>
    </recommendedName>
</protein>
<evidence type="ECO:0000256" key="1">
    <source>
        <dbReference type="ARBA" id="ARBA00012266"/>
    </source>
</evidence>
<dbReference type="EMBL" id="LAZR01026114">
    <property type="protein sequence ID" value="KKL69754.1"/>
    <property type="molecule type" value="Genomic_DNA"/>
</dbReference>
<feature type="domain" description="Anthranilate synthase component I N-terminal" evidence="5">
    <location>
        <begin position="9"/>
        <end position="62"/>
    </location>
</feature>
<comment type="caution">
    <text evidence="6">The sequence shown here is derived from an EMBL/GenBank/DDBJ whole genome shotgun (WGS) entry which is preliminary data.</text>
</comment>
<organism evidence="6">
    <name type="scientific">marine sediment metagenome</name>
    <dbReference type="NCBI Taxonomy" id="412755"/>
    <lineage>
        <taxon>unclassified sequences</taxon>
        <taxon>metagenomes</taxon>
        <taxon>ecological metagenomes</taxon>
    </lineage>
</organism>